<dbReference type="AlphaFoldDB" id="A0AA37GLB6"/>
<evidence type="ECO:0000313" key="2">
    <source>
        <dbReference type="EMBL" id="GJC82313.1"/>
    </source>
</evidence>
<feature type="region of interest" description="Disordered" evidence="1">
    <location>
        <begin position="1"/>
        <end position="37"/>
    </location>
</feature>
<organism evidence="2 3">
    <name type="scientific">Colletotrichum liriopes</name>
    <dbReference type="NCBI Taxonomy" id="708192"/>
    <lineage>
        <taxon>Eukaryota</taxon>
        <taxon>Fungi</taxon>
        <taxon>Dikarya</taxon>
        <taxon>Ascomycota</taxon>
        <taxon>Pezizomycotina</taxon>
        <taxon>Sordariomycetes</taxon>
        <taxon>Hypocreomycetidae</taxon>
        <taxon>Glomerellales</taxon>
        <taxon>Glomerellaceae</taxon>
        <taxon>Colletotrichum</taxon>
        <taxon>Colletotrichum spaethianum species complex</taxon>
    </lineage>
</organism>
<accession>A0AA37GLB6</accession>
<protein>
    <submittedName>
        <fullName evidence="2">Uncharacterized protein</fullName>
    </submittedName>
</protein>
<keyword evidence="3" id="KW-1185">Reference proteome</keyword>
<evidence type="ECO:0000256" key="1">
    <source>
        <dbReference type="SAM" id="MobiDB-lite"/>
    </source>
</evidence>
<dbReference type="Proteomes" id="UP001055172">
    <property type="component" value="Unassembled WGS sequence"/>
</dbReference>
<reference evidence="2 3" key="1">
    <citation type="submission" date="2021-07" db="EMBL/GenBank/DDBJ databases">
        <title>Genome data of Colletotrichum spaethianum.</title>
        <authorList>
            <person name="Utami Y.D."/>
            <person name="Hiruma K."/>
        </authorList>
    </citation>
    <scope>NUCLEOTIDE SEQUENCE [LARGE SCALE GENOMIC DNA]</scope>
    <source>
        <strain evidence="2 3">MAFF 242679</strain>
    </source>
</reference>
<proteinExistence type="predicted"/>
<dbReference type="EMBL" id="BPPX01000009">
    <property type="protein sequence ID" value="GJC82313.1"/>
    <property type="molecule type" value="Genomic_DNA"/>
</dbReference>
<gene>
    <name evidence="2" type="ORF">ColLi_05151</name>
</gene>
<sequence>MLLPSADSSPLRSILLLGPAGPRSPRPRSPVGLSGALNGAARGAKLMSPSSSPSSSSSELAPRASLLLLRLSSASESLPGLGDLVVEVGVHVHAQVVAGTAALAGGEEVLLVEHVALARGLELLFRAIPHLARLLAFGNVLESVLPAASASASSCASCSRLIASACSSCSRLSSRIWCRLLGTPGGFSHVLPKFWTCSRRRSICCSSARRRASADRSMSSWPARREDELCCCCCWEGPPWLLSRWSWASRRAAWVTGLREEVYQIECDCS</sequence>
<evidence type="ECO:0000313" key="3">
    <source>
        <dbReference type="Proteomes" id="UP001055172"/>
    </source>
</evidence>
<name>A0AA37GLB6_9PEZI</name>
<feature type="compositionally biased region" description="Polar residues" evidence="1">
    <location>
        <begin position="1"/>
        <end position="11"/>
    </location>
</feature>
<comment type="caution">
    <text evidence="2">The sequence shown here is derived from an EMBL/GenBank/DDBJ whole genome shotgun (WGS) entry which is preliminary data.</text>
</comment>